<evidence type="ECO:0000256" key="1">
    <source>
        <dbReference type="ARBA" id="ARBA00009580"/>
    </source>
</evidence>
<keyword evidence="3" id="KW-1185">Reference proteome</keyword>
<dbReference type="PANTHER" id="PTHR31126:SF1">
    <property type="entry name" value="TYROSINE SPECIFIC PROTEIN PHOSPHATASES DOMAIN-CONTAINING PROTEIN"/>
    <property type="match status" value="1"/>
</dbReference>
<dbReference type="InterPro" id="IPR026893">
    <property type="entry name" value="Tyr/Ser_Pase_IphP-type"/>
</dbReference>
<geneLocation type="plasmid" evidence="2 3">
    <name>pFA2</name>
</geneLocation>
<dbReference type="SUPFAM" id="SSF52799">
    <property type="entry name" value="(Phosphotyrosine protein) phosphatases II"/>
    <property type="match status" value="1"/>
</dbReference>
<dbReference type="InterPro" id="IPR029021">
    <property type="entry name" value="Prot-tyrosine_phosphatase-like"/>
</dbReference>
<dbReference type="RefSeq" id="WP_338395242.1">
    <property type="nucleotide sequence ID" value="NZ_AP025316.1"/>
</dbReference>
<keyword evidence="2" id="KW-0614">Plasmid</keyword>
<comment type="similarity">
    <text evidence="1">Belongs to the protein-tyrosine phosphatase family.</text>
</comment>
<evidence type="ECO:0008006" key="4">
    <source>
        <dbReference type="Google" id="ProtNLM"/>
    </source>
</evidence>
<accession>A0AAU9D2G8</accession>
<dbReference type="GO" id="GO:0004721">
    <property type="term" value="F:phosphoprotein phosphatase activity"/>
    <property type="evidence" value="ECO:0007669"/>
    <property type="project" value="InterPro"/>
</dbReference>
<gene>
    <name evidence="2" type="ORF">FUAX_42740</name>
</gene>
<proteinExistence type="inferred from homology"/>
<sequence length="188" mass="21408">MGLDYSDGCVNFRDVGEFVNLIYGEELLNENILFRGGSIDFVDHRNEIGNASSIINLRNGPDSMVFESDYLHFPMSNKIEKYDTSQKEVRVWLNQIIKIFETPDLEFPVLIHCLSGKDRTGIVVGAILLIIGIEWEIIIEEYLLSEGDVKAEWISLALNGMGDIENYFNRINFERAQENLKAKLVSAN</sequence>
<reference evidence="2 3" key="1">
    <citation type="submission" date="2021-12" db="EMBL/GenBank/DDBJ databases">
        <title>Genome sequencing of bacteria with rrn-lacking chromosome and rrn-plasmid.</title>
        <authorList>
            <person name="Anda M."/>
            <person name="Iwasaki W."/>
        </authorList>
    </citation>
    <scope>NUCLEOTIDE SEQUENCE [LARGE SCALE GENOMIC DNA]</scope>
    <source>
        <strain evidence="2 3">DSM 100852</strain>
        <plasmid evidence="2 3">pFA2</plasmid>
    </source>
</reference>
<evidence type="ECO:0000313" key="2">
    <source>
        <dbReference type="EMBL" id="BDD11842.1"/>
    </source>
</evidence>
<dbReference type="InterPro" id="IPR016130">
    <property type="entry name" value="Tyr_Pase_AS"/>
</dbReference>
<dbReference type="EMBL" id="AP025316">
    <property type="protein sequence ID" value="BDD11842.1"/>
    <property type="molecule type" value="Genomic_DNA"/>
</dbReference>
<dbReference type="PANTHER" id="PTHR31126">
    <property type="entry name" value="TYROSINE-PROTEIN PHOSPHATASE"/>
    <property type="match status" value="1"/>
</dbReference>
<dbReference type="Gene3D" id="3.90.190.10">
    <property type="entry name" value="Protein tyrosine phosphatase superfamily"/>
    <property type="match status" value="1"/>
</dbReference>
<protein>
    <recommendedName>
        <fullName evidence="4">Tyrosine specific protein phosphatases domain-containing protein</fullName>
    </recommendedName>
</protein>
<dbReference type="KEGG" id="fax:FUAX_42740"/>
<organism evidence="2 3">
    <name type="scientific">Fulvitalea axinellae</name>
    <dbReference type="NCBI Taxonomy" id="1182444"/>
    <lineage>
        <taxon>Bacteria</taxon>
        <taxon>Pseudomonadati</taxon>
        <taxon>Bacteroidota</taxon>
        <taxon>Cytophagia</taxon>
        <taxon>Cytophagales</taxon>
        <taxon>Persicobacteraceae</taxon>
        <taxon>Fulvitalea</taxon>
    </lineage>
</organism>
<dbReference type="Pfam" id="PF13350">
    <property type="entry name" value="Y_phosphatase3"/>
    <property type="match status" value="1"/>
</dbReference>
<dbReference type="AlphaFoldDB" id="A0AAU9D2G8"/>
<dbReference type="Proteomes" id="UP001348817">
    <property type="component" value="Plasmid pFA2"/>
</dbReference>
<name>A0AAU9D2G8_9BACT</name>
<evidence type="ECO:0000313" key="3">
    <source>
        <dbReference type="Proteomes" id="UP001348817"/>
    </source>
</evidence>
<dbReference type="PROSITE" id="PS00383">
    <property type="entry name" value="TYR_PHOSPHATASE_1"/>
    <property type="match status" value="1"/>
</dbReference>